<proteinExistence type="predicted"/>
<dbReference type="AlphaFoldDB" id="A0AAX4HRY6"/>
<sequence length="294" mass="31347">MKNLLKSSAFALLIVAQSSFAICPDWNAKQVGVLDRNTIDEASGLTASLLQKGKFIWSNDSGGDSALYATGIDGKLIKTVRLNNFPNEDYEAVAAGPCPSNRAEACIYVGDIGDGMGWRSNFKIGIFKEADFWASNSIRPEKVINFSYPGGANNAEAMVVTPDGQILIFTKTEGSTQLFVMDAISGKMGRVAQVSLAGIVGPARGKAPRITDASISPSGEKVAILTYGDILEINLKAFANINSRSWKRGVDFNIVKGPGLPQQETLTYTSENSFIVSTESPDGDAPAIIGYSCK</sequence>
<feature type="chain" id="PRO_5043802807" evidence="1">
    <location>
        <begin position="22"/>
        <end position="294"/>
    </location>
</feature>
<dbReference type="SUPFAM" id="SSF50998">
    <property type="entry name" value="Quinoprotein alcohol dehydrogenase-like"/>
    <property type="match status" value="1"/>
</dbReference>
<organism evidence="2 3">
    <name type="scientific">Peredibacter starrii</name>
    <dbReference type="NCBI Taxonomy" id="28202"/>
    <lineage>
        <taxon>Bacteria</taxon>
        <taxon>Pseudomonadati</taxon>
        <taxon>Bdellovibrionota</taxon>
        <taxon>Bacteriovoracia</taxon>
        <taxon>Bacteriovoracales</taxon>
        <taxon>Bacteriovoracaceae</taxon>
        <taxon>Peredibacter</taxon>
    </lineage>
</organism>
<dbReference type="InterPro" id="IPR011047">
    <property type="entry name" value="Quinoprotein_ADH-like_sf"/>
</dbReference>
<feature type="signal peptide" evidence="1">
    <location>
        <begin position="1"/>
        <end position="21"/>
    </location>
</feature>
<protein>
    <submittedName>
        <fullName evidence="2">Uncharacterized protein</fullName>
    </submittedName>
</protein>
<dbReference type="KEGG" id="psti:SOO65_04470"/>
<name>A0AAX4HRY6_9BACT</name>
<gene>
    <name evidence="2" type="ORF">SOO65_04470</name>
</gene>
<dbReference type="Proteomes" id="UP001324634">
    <property type="component" value="Chromosome"/>
</dbReference>
<reference evidence="2 3" key="1">
    <citation type="submission" date="2023-11" db="EMBL/GenBank/DDBJ databases">
        <title>Peredibacter starrii A3.12.</title>
        <authorList>
            <person name="Mitchell R.J."/>
        </authorList>
    </citation>
    <scope>NUCLEOTIDE SEQUENCE [LARGE SCALE GENOMIC DNA]</scope>
    <source>
        <strain evidence="2 3">A3.12</strain>
    </source>
</reference>
<evidence type="ECO:0000313" key="3">
    <source>
        <dbReference type="Proteomes" id="UP001324634"/>
    </source>
</evidence>
<dbReference type="EMBL" id="CP139487">
    <property type="protein sequence ID" value="WPU65992.1"/>
    <property type="molecule type" value="Genomic_DNA"/>
</dbReference>
<dbReference type="RefSeq" id="WP_321397593.1">
    <property type="nucleotide sequence ID" value="NZ_CP139487.1"/>
</dbReference>
<keyword evidence="1" id="KW-0732">Signal</keyword>
<keyword evidence="3" id="KW-1185">Reference proteome</keyword>
<evidence type="ECO:0000313" key="2">
    <source>
        <dbReference type="EMBL" id="WPU65992.1"/>
    </source>
</evidence>
<evidence type="ECO:0000256" key="1">
    <source>
        <dbReference type="SAM" id="SignalP"/>
    </source>
</evidence>
<accession>A0AAX4HRY6</accession>